<dbReference type="Gene3D" id="3.30.160.60">
    <property type="entry name" value="Classic Zinc Finger"/>
    <property type="match status" value="1"/>
</dbReference>
<evidence type="ECO:0000256" key="1">
    <source>
        <dbReference type="SAM" id="MobiDB-lite"/>
    </source>
</evidence>
<dbReference type="SMART" id="SM00355">
    <property type="entry name" value="ZnF_C2H2"/>
    <property type="match status" value="3"/>
</dbReference>
<gene>
    <name evidence="3" type="ORF">ODALV1_LOCUS17749</name>
</gene>
<dbReference type="InterPro" id="IPR013087">
    <property type="entry name" value="Znf_C2H2_type"/>
</dbReference>
<comment type="caution">
    <text evidence="3">The sequence shown here is derived from an EMBL/GenBank/DDBJ whole genome shotgun (WGS) entry which is preliminary data.</text>
</comment>
<organism evidence="3 4">
    <name type="scientific">Orchesella dallaii</name>
    <dbReference type="NCBI Taxonomy" id="48710"/>
    <lineage>
        <taxon>Eukaryota</taxon>
        <taxon>Metazoa</taxon>
        <taxon>Ecdysozoa</taxon>
        <taxon>Arthropoda</taxon>
        <taxon>Hexapoda</taxon>
        <taxon>Collembola</taxon>
        <taxon>Entomobryomorpha</taxon>
        <taxon>Entomobryoidea</taxon>
        <taxon>Orchesellidae</taxon>
        <taxon>Orchesellinae</taxon>
        <taxon>Orchesella</taxon>
    </lineage>
</organism>
<proteinExistence type="predicted"/>
<dbReference type="Proteomes" id="UP001642540">
    <property type="component" value="Unassembled WGS sequence"/>
</dbReference>
<dbReference type="PROSITE" id="PS00028">
    <property type="entry name" value="ZINC_FINGER_C2H2_1"/>
    <property type="match status" value="1"/>
</dbReference>
<evidence type="ECO:0000313" key="3">
    <source>
        <dbReference type="EMBL" id="CAL8117553.1"/>
    </source>
</evidence>
<feature type="region of interest" description="Disordered" evidence="1">
    <location>
        <begin position="218"/>
        <end position="237"/>
    </location>
</feature>
<evidence type="ECO:0000259" key="2">
    <source>
        <dbReference type="PROSITE" id="PS00028"/>
    </source>
</evidence>
<sequence length="237" mass="27363">MSNGIFLAEFKVCWENIQSVEYSEGDEDDTEEASVNYVGESRAYADTDGGKEVATRTRKKKPNAKTQFNGRAKTRRYTCEECPYDTTNLLRFETHRTFHEEGSGAVPCEDCGWYLMPKSMGRHRAHAHPTGRPKVVDKIRGAGVSQVRLCYLQCPECQALIARLEDYREHERLHESGAGETCAECGWLCKRMSSHHARWHPNETSFVRHKYPRYIKRMPSRLHHPNQTPPIQKKYAK</sequence>
<feature type="domain" description="C2H2-type" evidence="2">
    <location>
        <begin position="154"/>
        <end position="174"/>
    </location>
</feature>
<reference evidence="3 4" key="1">
    <citation type="submission" date="2024-08" db="EMBL/GenBank/DDBJ databases">
        <authorList>
            <person name="Cucini C."/>
            <person name="Frati F."/>
        </authorList>
    </citation>
    <scope>NUCLEOTIDE SEQUENCE [LARGE SCALE GENOMIC DNA]</scope>
</reference>
<keyword evidence="4" id="KW-1185">Reference proteome</keyword>
<accession>A0ABP1R5I0</accession>
<evidence type="ECO:0000313" key="4">
    <source>
        <dbReference type="Proteomes" id="UP001642540"/>
    </source>
</evidence>
<protein>
    <recommendedName>
        <fullName evidence="2">C2H2-type domain-containing protein</fullName>
    </recommendedName>
</protein>
<name>A0ABP1R5I0_9HEXA</name>
<dbReference type="EMBL" id="CAXLJM020000054">
    <property type="protein sequence ID" value="CAL8117553.1"/>
    <property type="molecule type" value="Genomic_DNA"/>
</dbReference>